<sequence>MRSPPPRYDTRESLMDALRELMSLQVAAEDVAPVLCTIGPVDLDLLADCMRDAGINDNQAIAA</sequence>
<evidence type="ECO:0000313" key="1">
    <source>
        <dbReference type="EMBL" id="MDQ0996650.1"/>
    </source>
</evidence>
<dbReference type="RefSeq" id="WP_115052358.1">
    <property type="nucleotide sequence ID" value="NZ_JAUSZT010000003.1"/>
</dbReference>
<dbReference type="EMBL" id="JAUSZT010000003">
    <property type="protein sequence ID" value="MDQ0996650.1"/>
    <property type="molecule type" value="Genomic_DNA"/>
</dbReference>
<reference evidence="1 2" key="1">
    <citation type="submission" date="2023-07" db="EMBL/GenBank/DDBJ databases">
        <title>Comparative genomics of wheat-associated soil bacteria to identify genetic determinants of phenazine resistance.</title>
        <authorList>
            <person name="Mouncey N."/>
        </authorList>
    </citation>
    <scope>NUCLEOTIDE SEQUENCE [LARGE SCALE GENOMIC DNA]</scope>
    <source>
        <strain evidence="1 2">W4I11</strain>
    </source>
</reference>
<proteinExistence type="predicted"/>
<keyword evidence="2" id="KW-1185">Reference proteome</keyword>
<gene>
    <name evidence="1" type="ORF">QFZ34_001832</name>
</gene>
<comment type="caution">
    <text evidence="1">The sequence shown here is derived from an EMBL/GenBank/DDBJ whole genome shotgun (WGS) entry which is preliminary data.</text>
</comment>
<accession>A0ABU0S7B8</accession>
<dbReference type="Proteomes" id="UP001237780">
    <property type="component" value="Unassembled WGS sequence"/>
</dbReference>
<evidence type="ECO:0000313" key="2">
    <source>
        <dbReference type="Proteomes" id="UP001237780"/>
    </source>
</evidence>
<name>A0ABU0S7B8_9HYPH</name>
<organism evidence="1 2">
    <name type="scientific">Phyllobacterium ifriqiyense</name>
    <dbReference type="NCBI Taxonomy" id="314238"/>
    <lineage>
        <taxon>Bacteria</taxon>
        <taxon>Pseudomonadati</taxon>
        <taxon>Pseudomonadota</taxon>
        <taxon>Alphaproteobacteria</taxon>
        <taxon>Hyphomicrobiales</taxon>
        <taxon>Phyllobacteriaceae</taxon>
        <taxon>Phyllobacterium</taxon>
    </lineage>
</organism>
<protein>
    <submittedName>
        <fullName evidence="1">Uncharacterized protein</fullName>
    </submittedName>
</protein>